<feature type="transmembrane region" description="Helical" evidence="2">
    <location>
        <begin position="324"/>
        <end position="345"/>
    </location>
</feature>
<evidence type="ECO:0000256" key="1">
    <source>
        <dbReference type="SAM" id="MobiDB-lite"/>
    </source>
</evidence>
<organism evidence="3 4">
    <name type="scientific">Elysia marginata</name>
    <dbReference type="NCBI Taxonomy" id="1093978"/>
    <lineage>
        <taxon>Eukaryota</taxon>
        <taxon>Metazoa</taxon>
        <taxon>Spiralia</taxon>
        <taxon>Lophotrochozoa</taxon>
        <taxon>Mollusca</taxon>
        <taxon>Gastropoda</taxon>
        <taxon>Heterobranchia</taxon>
        <taxon>Euthyneura</taxon>
        <taxon>Panpulmonata</taxon>
        <taxon>Sacoglossa</taxon>
        <taxon>Placobranchoidea</taxon>
        <taxon>Plakobranchidae</taxon>
        <taxon>Elysia</taxon>
    </lineage>
</organism>
<keyword evidence="2" id="KW-0472">Membrane</keyword>
<evidence type="ECO:0000256" key="2">
    <source>
        <dbReference type="SAM" id="Phobius"/>
    </source>
</evidence>
<evidence type="ECO:0000313" key="4">
    <source>
        <dbReference type="Proteomes" id="UP000762676"/>
    </source>
</evidence>
<evidence type="ECO:0008006" key="5">
    <source>
        <dbReference type="Google" id="ProtNLM"/>
    </source>
</evidence>
<feature type="compositionally biased region" description="Polar residues" evidence="1">
    <location>
        <begin position="511"/>
        <end position="527"/>
    </location>
</feature>
<comment type="caution">
    <text evidence="3">The sequence shown here is derived from an EMBL/GenBank/DDBJ whole genome shotgun (WGS) entry which is preliminary data.</text>
</comment>
<keyword evidence="2" id="KW-1133">Transmembrane helix</keyword>
<dbReference type="AlphaFoldDB" id="A0AAV4ISA4"/>
<feature type="compositionally biased region" description="Polar residues" evidence="1">
    <location>
        <begin position="63"/>
        <end position="79"/>
    </location>
</feature>
<dbReference type="Proteomes" id="UP000762676">
    <property type="component" value="Unassembled WGS sequence"/>
</dbReference>
<accession>A0AAV4ISA4</accession>
<feature type="transmembrane region" description="Helical" evidence="2">
    <location>
        <begin position="634"/>
        <end position="652"/>
    </location>
</feature>
<keyword evidence="4" id="KW-1185">Reference proteome</keyword>
<feature type="transmembrane region" description="Helical" evidence="2">
    <location>
        <begin position="183"/>
        <end position="204"/>
    </location>
</feature>
<reference evidence="3 4" key="1">
    <citation type="journal article" date="2021" name="Elife">
        <title>Chloroplast acquisition without the gene transfer in kleptoplastic sea slugs, Plakobranchus ocellatus.</title>
        <authorList>
            <person name="Maeda T."/>
            <person name="Takahashi S."/>
            <person name="Yoshida T."/>
            <person name="Shimamura S."/>
            <person name="Takaki Y."/>
            <person name="Nagai Y."/>
            <person name="Toyoda A."/>
            <person name="Suzuki Y."/>
            <person name="Arimoto A."/>
            <person name="Ishii H."/>
            <person name="Satoh N."/>
            <person name="Nishiyama T."/>
            <person name="Hasebe M."/>
            <person name="Maruyama T."/>
            <person name="Minagawa J."/>
            <person name="Obokata J."/>
            <person name="Shigenobu S."/>
        </authorList>
    </citation>
    <scope>NUCLEOTIDE SEQUENCE [LARGE SCALE GENOMIC DNA]</scope>
</reference>
<feature type="region of interest" description="Disordered" evidence="1">
    <location>
        <begin position="60"/>
        <end position="79"/>
    </location>
</feature>
<gene>
    <name evidence="3" type="ORF">ElyMa_001373900</name>
</gene>
<proteinExistence type="predicted"/>
<dbReference type="PANTHER" id="PTHR35555">
    <property type="entry name" value="ENDONUCLEASE-REVERSE TRANSCRIPTASE"/>
    <property type="match status" value="1"/>
</dbReference>
<keyword evidence="2" id="KW-0812">Transmembrane</keyword>
<feature type="transmembrane region" description="Helical" evidence="2">
    <location>
        <begin position="264"/>
        <end position="282"/>
    </location>
</feature>
<dbReference type="EMBL" id="BMAT01002732">
    <property type="protein sequence ID" value="GFS12560.1"/>
    <property type="molecule type" value="Genomic_DNA"/>
</dbReference>
<feature type="transmembrane region" description="Helical" evidence="2">
    <location>
        <begin position="224"/>
        <end position="243"/>
    </location>
</feature>
<dbReference type="PANTHER" id="PTHR35555:SF3">
    <property type="entry name" value="ENDONUCLEASE-REVERSE TRANSCRIPTASE"/>
    <property type="match status" value="1"/>
</dbReference>
<name>A0AAV4ISA4_9GAST</name>
<feature type="region of interest" description="Disordered" evidence="1">
    <location>
        <begin position="511"/>
        <end position="555"/>
    </location>
</feature>
<protein>
    <recommendedName>
        <fullName evidence="5">G-protein coupled receptors family 2 profile 2 domain-containing protein</fullName>
    </recommendedName>
</protein>
<feature type="transmembrane region" description="Helical" evidence="2">
    <location>
        <begin position="609"/>
        <end position="628"/>
    </location>
</feature>
<sequence>MIQDLWCEISSEEKYRLRGKKTVSIGNKTVACSRIYEGSDSLQRFGPNSAGLRRQLYKASHISAPTTPRKNPQTSDYSQRSTWHLINVNRIPDMMSNALPPPLAFSTSQQQRQHAAACHRLDMSHRNGLFTSNNIPAHPDEDFERSKVNFSGRLPGWLWAVLTALLGIDGGKRRGRFLVATMLHILTVTSALLFACSGLFFNVYDILSSITATTVLAGICKSLLGAYWVGIGIYAHSLAARLFSNVRFVDSIRMHSKTIFKINTALIIVVLSMAAVASNIYWTKGLLAQYEDKIVPNATKIKDGNCVTAGVSVVLCEVYFVARIVYSSFTLLWNLLVSAILLSVCRTHTICIRRFRKELLYDTKIYEEFLMLQAMGPRVALVEESVDPSDKPRKISTIMESNMWDDDLSEEDGDETGCDARPPSNAHILHSMRSMRQNTFDLGSVNASFSRSRMFSSSQQMEYADRQMSQSPMSQHDNFPPELHRDHDDDELISGGFPQPGSLPFHFGTPSSPQSGATTTVTMTPSHQSRRRYSSQASTGGHSIHSERPTEEDITQSCQYNSALPADEAFYKKALEEGKPPILSNEDLYFTHFQLVRRLCSTSRLLQRWMLTLISFTLMWCGLLIIYWTSHHAVSWLGLFEFIVPLLILYLLSSAYAEVNFEGGRILKCVLPTHERMPVLYYMNSAPLELKVKISDL</sequence>
<evidence type="ECO:0000313" key="3">
    <source>
        <dbReference type="EMBL" id="GFS12560.1"/>
    </source>
</evidence>